<proteinExistence type="inferred from homology"/>
<dbReference type="InterPro" id="IPR018152">
    <property type="entry name" value="SOD_Cu/Zn_BS"/>
</dbReference>
<feature type="compositionally biased region" description="Basic and acidic residues" evidence="2">
    <location>
        <begin position="138"/>
        <end position="160"/>
    </location>
</feature>
<sequence>MWTVKVEAGSECMNNEMNRGSECKRRAYNMIKPGAHQTMANSTSTFITQCRFFRALVECQRVAVSTSCSTDLGDLHADFLLSFVPDTCLDSATLDAIGLQESKGQLSDLLLGKVQGQGPEDENKLRQLVHGKVKGGRKSPEVKKPKATEDAPVEGKDTTSRQRSLPTHGGIGKRVGISSKACRNENSDHVHLHGIHIHEFADMTQGCTSMGGHFNPEGVSHGAPDASKRHVGDWGNLVVNEEGVAFSRFNDTVATLLGFETILGRGLVIHGAEDDLGLGGTDASLKTGNAGGRLACCVIIAVGPAPEVWG</sequence>
<dbReference type="InterPro" id="IPR036423">
    <property type="entry name" value="SOD-like_Cu/Zn_dom_sf"/>
</dbReference>
<dbReference type="CDD" id="cd00305">
    <property type="entry name" value="Cu-Zn_Superoxide_Dismutase"/>
    <property type="match status" value="1"/>
</dbReference>
<dbReference type="Proteomes" id="UP000245119">
    <property type="component" value="Linkage Group LG9"/>
</dbReference>
<accession>A0A2T7NS94</accession>
<keyword evidence="5" id="KW-1185">Reference proteome</keyword>
<dbReference type="Pfam" id="PF00080">
    <property type="entry name" value="Sod_Cu"/>
    <property type="match status" value="1"/>
</dbReference>
<evidence type="ECO:0000313" key="5">
    <source>
        <dbReference type="Proteomes" id="UP000245119"/>
    </source>
</evidence>
<evidence type="ECO:0000256" key="1">
    <source>
        <dbReference type="RuleBase" id="RU000393"/>
    </source>
</evidence>
<feature type="region of interest" description="Disordered" evidence="2">
    <location>
        <begin position="129"/>
        <end position="170"/>
    </location>
</feature>
<keyword evidence="1" id="KW-0186">Copper</keyword>
<dbReference type="GO" id="GO:0004784">
    <property type="term" value="F:superoxide dismutase activity"/>
    <property type="evidence" value="ECO:0007669"/>
    <property type="project" value="UniProtKB-EC"/>
</dbReference>
<dbReference type="PRINTS" id="PR00068">
    <property type="entry name" value="CUZNDISMTASE"/>
</dbReference>
<evidence type="ECO:0000259" key="3">
    <source>
        <dbReference type="Pfam" id="PF00080"/>
    </source>
</evidence>
<keyword evidence="1" id="KW-0560">Oxidoreductase</keyword>
<comment type="cofactor">
    <cofactor evidence="1">
        <name>Zn(2+)</name>
        <dbReference type="ChEBI" id="CHEBI:29105"/>
    </cofactor>
    <text evidence="1">Binds 1 zinc ion per subunit.</text>
</comment>
<reference evidence="4 5" key="1">
    <citation type="submission" date="2018-04" db="EMBL/GenBank/DDBJ databases">
        <title>The genome of golden apple snail Pomacea canaliculata provides insight into stress tolerance and invasive adaptation.</title>
        <authorList>
            <person name="Liu C."/>
            <person name="Liu B."/>
            <person name="Ren Y."/>
            <person name="Zhang Y."/>
            <person name="Wang H."/>
            <person name="Li S."/>
            <person name="Jiang F."/>
            <person name="Yin L."/>
            <person name="Zhang G."/>
            <person name="Qian W."/>
            <person name="Fan W."/>
        </authorList>
    </citation>
    <scope>NUCLEOTIDE SEQUENCE [LARGE SCALE GENOMIC DNA]</scope>
    <source>
        <strain evidence="4">SZHN2017</strain>
        <tissue evidence="4">Muscle</tissue>
    </source>
</reference>
<evidence type="ECO:0000313" key="4">
    <source>
        <dbReference type="EMBL" id="PVD24047.1"/>
    </source>
</evidence>
<comment type="function">
    <text evidence="1">Destroys radicals which are normally produced within the cells and which are toxic to biological systems.</text>
</comment>
<dbReference type="AlphaFoldDB" id="A0A2T7NS94"/>
<feature type="domain" description="Superoxide dismutase copper/zinc binding" evidence="3">
    <location>
        <begin position="191"/>
        <end position="299"/>
    </location>
</feature>
<dbReference type="PROSITE" id="PS00332">
    <property type="entry name" value="SOD_CU_ZN_2"/>
    <property type="match status" value="1"/>
</dbReference>
<dbReference type="InterPro" id="IPR001424">
    <property type="entry name" value="SOD_Cu_Zn_dom"/>
</dbReference>
<dbReference type="OrthoDB" id="6149367at2759"/>
<comment type="catalytic activity">
    <reaction evidence="1">
        <text>2 superoxide + 2 H(+) = H2O2 + O2</text>
        <dbReference type="Rhea" id="RHEA:20696"/>
        <dbReference type="ChEBI" id="CHEBI:15378"/>
        <dbReference type="ChEBI" id="CHEBI:15379"/>
        <dbReference type="ChEBI" id="CHEBI:16240"/>
        <dbReference type="ChEBI" id="CHEBI:18421"/>
        <dbReference type="EC" id="1.15.1.1"/>
    </reaction>
</comment>
<name>A0A2T7NS94_POMCA</name>
<keyword evidence="1" id="KW-0479">Metal-binding</keyword>
<dbReference type="EC" id="1.15.1.1" evidence="1"/>
<comment type="cofactor">
    <cofactor evidence="1">
        <name>Cu cation</name>
        <dbReference type="ChEBI" id="CHEBI:23378"/>
    </cofactor>
    <text evidence="1">Binds 1 copper ion per subunit.</text>
</comment>
<dbReference type="EMBL" id="PZQS01000009">
    <property type="protein sequence ID" value="PVD24047.1"/>
    <property type="molecule type" value="Genomic_DNA"/>
</dbReference>
<dbReference type="InterPro" id="IPR024134">
    <property type="entry name" value="SOD_Cu/Zn_/chaperone"/>
</dbReference>
<dbReference type="STRING" id="400727.A0A2T7NS94"/>
<dbReference type="Gene3D" id="2.60.40.200">
    <property type="entry name" value="Superoxide dismutase, copper/zinc binding domain"/>
    <property type="match status" value="1"/>
</dbReference>
<dbReference type="GO" id="GO:0005507">
    <property type="term" value="F:copper ion binding"/>
    <property type="evidence" value="ECO:0007669"/>
    <property type="project" value="InterPro"/>
</dbReference>
<dbReference type="SUPFAM" id="SSF49329">
    <property type="entry name" value="Cu,Zn superoxide dismutase-like"/>
    <property type="match status" value="1"/>
</dbReference>
<organism evidence="4 5">
    <name type="scientific">Pomacea canaliculata</name>
    <name type="common">Golden apple snail</name>
    <dbReference type="NCBI Taxonomy" id="400727"/>
    <lineage>
        <taxon>Eukaryota</taxon>
        <taxon>Metazoa</taxon>
        <taxon>Spiralia</taxon>
        <taxon>Lophotrochozoa</taxon>
        <taxon>Mollusca</taxon>
        <taxon>Gastropoda</taxon>
        <taxon>Caenogastropoda</taxon>
        <taxon>Architaenioglossa</taxon>
        <taxon>Ampullarioidea</taxon>
        <taxon>Ampullariidae</taxon>
        <taxon>Pomacea</taxon>
    </lineage>
</organism>
<dbReference type="PANTHER" id="PTHR10003">
    <property type="entry name" value="SUPEROXIDE DISMUTASE CU-ZN -RELATED"/>
    <property type="match status" value="1"/>
</dbReference>
<keyword evidence="1" id="KW-0862">Zinc</keyword>
<gene>
    <name evidence="4" type="ORF">C0Q70_14516</name>
</gene>
<protein>
    <recommendedName>
        <fullName evidence="1">Superoxide dismutase [Cu-Zn]</fullName>
        <ecNumber evidence="1">1.15.1.1</ecNumber>
    </recommendedName>
</protein>
<comment type="similarity">
    <text evidence="1">Belongs to the Cu-Zn superoxide dismutase family.</text>
</comment>
<evidence type="ECO:0000256" key="2">
    <source>
        <dbReference type="SAM" id="MobiDB-lite"/>
    </source>
</evidence>
<comment type="caution">
    <text evidence="4">The sequence shown here is derived from an EMBL/GenBank/DDBJ whole genome shotgun (WGS) entry which is preliminary data.</text>
</comment>